<reference evidence="1 2" key="1">
    <citation type="submission" date="2019-03" db="EMBL/GenBank/DDBJ databases">
        <title>Genomic Encyclopedia of Archaeal and Bacterial Type Strains, Phase II (KMG-II): from individual species to whole genera.</title>
        <authorList>
            <person name="Goeker M."/>
        </authorList>
    </citation>
    <scope>NUCLEOTIDE SEQUENCE [LARGE SCALE GENOMIC DNA]</scope>
    <source>
        <strain evidence="1 2">DSM 28323</strain>
    </source>
</reference>
<dbReference type="AlphaFoldDB" id="A0A4R6J0I6"/>
<protein>
    <submittedName>
        <fullName evidence="1">Uncharacterized protein</fullName>
    </submittedName>
</protein>
<comment type="caution">
    <text evidence="1">The sequence shown here is derived from an EMBL/GenBank/DDBJ whole genome shotgun (WGS) entry which is preliminary data.</text>
</comment>
<organism evidence="1 2">
    <name type="scientific">Sediminibacterium goheungense</name>
    <dbReference type="NCBI Taxonomy" id="1086393"/>
    <lineage>
        <taxon>Bacteria</taxon>
        <taxon>Pseudomonadati</taxon>
        <taxon>Bacteroidota</taxon>
        <taxon>Chitinophagia</taxon>
        <taxon>Chitinophagales</taxon>
        <taxon>Chitinophagaceae</taxon>
        <taxon>Sediminibacterium</taxon>
    </lineage>
</organism>
<dbReference type="RefSeq" id="WP_211340693.1">
    <property type="nucleotide sequence ID" value="NZ_SNWP01000010.1"/>
</dbReference>
<evidence type="ECO:0000313" key="1">
    <source>
        <dbReference type="EMBL" id="TDO28700.1"/>
    </source>
</evidence>
<proteinExistence type="predicted"/>
<keyword evidence="2" id="KW-1185">Reference proteome</keyword>
<gene>
    <name evidence="1" type="ORF">BC659_0780</name>
</gene>
<name>A0A4R6J0I6_9BACT</name>
<dbReference type="EMBL" id="SNWP01000010">
    <property type="protein sequence ID" value="TDO28700.1"/>
    <property type="molecule type" value="Genomic_DNA"/>
</dbReference>
<evidence type="ECO:0000313" key="2">
    <source>
        <dbReference type="Proteomes" id="UP000295741"/>
    </source>
</evidence>
<sequence>MKMNTENTNCFIYETEELLIELLGGVRIEGLDRMRVTMKVSVVNRKHPQYTNELADLAIRHNLDLYNDTQVEKFVRRVAEKLEVGSIALTKAIAEITSELEVYILTQLSKQEQKPVKQLTEQEREEAFLLRIVLHPQDVLRIVS</sequence>
<accession>A0A4R6J0I6</accession>
<dbReference type="Proteomes" id="UP000295741">
    <property type="component" value="Unassembled WGS sequence"/>
</dbReference>